<keyword evidence="7 11" id="KW-0249">Electron transport</keyword>
<keyword evidence="14" id="KW-1185">Reference proteome</keyword>
<comment type="caution">
    <text evidence="12">The sequence shown here is derived from an EMBL/GenBank/DDBJ whole genome shotgun (WGS) entry which is preliminary data.</text>
</comment>
<keyword evidence="6 11" id="KW-0999">Mitochondrion inner membrane</keyword>
<reference evidence="14 15" key="1">
    <citation type="journal article" date="2019" name="Sci. Rep.">
        <title>Comparative genomics of chytrid fungi reveal insights into the obligate biotrophic and pathogenic lifestyle of Synchytrium endobioticum.</title>
        <authorList>
            <person name="van de Vossenberg B.T.L.H."/>
            <person name="Warris S."/>
            <person name="Nguyen H.D.T."/>
            <person name="van Gent-Pelzer M.P.E."/>
            <person name="Joly D.L."/>
            <person name="van de Geest H.C."/>
            <person name="Bonants P.J.M."/>
            <person name="Smith D.S."/>
            <person name="Levesque C.A."/>
            <person name="van der Lee T.A.J."/>
        </authorList>
    </citation>
    <scope>NUCLEOTIDE SEQUENCE [LARGE SCALE GENOMIC DNA]</scope>
    <source>
        <strain evidence="12 15">LEV6574</strain>
        <strain evidence="13 14">MB42</strain>
    </source>
</reference>
<evidence type="ECO:0000256" key="2">
    <source>
        <dbReference type="ARBA" id="ARBA00007668"/>
    </source>
</evidence>
<evidence type="ECO:0000313" key="13">
    <source>
        <dbReference type="EMBL" id="TPX54874.1"/>
    </source>
</evidence>
<dbReference type="Gene3D" id="1.20.5.210">
    <property type="entry name" value="Cytochrome b-c1 complex subunit 8"/>
    <property type="match status" value="1"/>
</dbReference>
<sequence>MGGGGGGHKWWGTPQEFQTGFYEYGVSPFQQKLFKGFLNPGLFKFASRATRWAIFVGPPCLFFYSLKGWADSKFEYYNRKVYLMSDAAKEHH</sequence>
<gene>
    <name evidence="12" type="ORF">SeLEV6574_g00205</name>
    <name evidence="13" type="ORF">SeMB42_g00113</name>
</gene>
<evidence type="ECO:0000313" key="14">
    <source>
        <dbReference type="Proteomes" id="UP000317494"/>
    </source>
</evidence>
<evidence type="ECO:0000256" key="11">
    <source>
        <dbReference type="RuleBase" id="RU368118"/>
    </source>
</evidence>
<evidence type="ECO:0000256" key="4">
    <source>
        <dbReference type="ARBA" id="ARBA00022660"/>
    </source>
</evidence>
<keyword evidence="10" id="KW-0472">Membrane</keyword>
<evidence type="ECO:0000256" key="3">
    <source>
        <dbReference type="ARBA" id="ARBA00022448"/>
    </source>
</evidence>
<evidence type="ECO:0000313" key="15">
    <source>
        <dbReference type="Proteomes" id="UP000320475"/>
    </source>
</evidence>
<dbReference type="GO" id="GO:0005743">
    <property type="term" value="C:mitochondrial inner membrane"/>
    <property type="evidence" value="ECO:0007669"/>
    <property type="project" value="UniProtKB-SubCell"/>
</dbReference>
<dbReference type="OrthoDB" id="6683853at2759"/>
<comment type="subcellular location">
    <subcellularLocation>
        <location evidence="1 11">Mitochondrion inner membrane</location>
        <topology evidence="1 11">Single-pass membrane protein</topology>
    </subcellularLocation>
</comment>
<dbReference type="GO" id="GO:0006122">
    <property type="term" value="P:mitochondrial electron transport, ubiquinol to cytochrome c"/>
    <property type="evidence" value="ECO:0007669"/>
    <property type="project" value="UniProtKB-UniRule"/>
</dbReference>
<comment type="function">
    <text evidence="11">Component of the ubiquinol-cytochrome c oxidoreductase, a multisubunit transmembrane complex that is part of the mitochondrial electron transport chain which drives oxidative phosphorylation. The complex plays an important role in the uptake of multiple carbon sources present in different host niches.</text>
</comment>
<dbReference type="GO" id="GO:0045275">
    <property type="term" value="C:respiratory chain complex III"/>
    <property type="evidence" value="ECO:0007669"/>
    <property type="project" value="UniProtKB-UniRule"/>
</dbReference>
<name>A0A507DIU1_9FUNG</name>
<dbReference type="InterPro" id="IPR036642">
    <property type="entry name" value="Cyt_bc1_su8_sf"/>
</dbReference>
<keyword evidence="9 11" id="KW-0496">Mitochondrion</keyword>
<evidence type="ECO:0000256" key="7">
    <source>
        <dbReference type="ARBA" id="ARBA00022982"/>
    </source>
</evidence>
<comment type="subunit">
    <text evidence="11">Component of the ubiquinol-cytochrome c oxidoreductase (cytochrome b-c1 complex, complex III, CIII), a multisubunit enzyme composed of 3 respiratory subunits cytochrome b, cytochrome c1 and Rieske protein, 2 core protein subunits, and additional low-molecular weight protein subunits. The complex exists as an obligatory dimer and forms supercomplexes (SCs) in the inner mitochondrial membrane with cytochrome c oxidase (complex IV, CIV).</text>
</comment>
<keyword evidence="8" id="KW-1133">Transmembrane helix</keyword>
<organism evidence="12 15">
    <name type="scientific">Synchytrium endobioticum</name>
    <dbReference type="NCBI Taxonomy" id="286115"/>
    <lineage>
        <taxon>Eukaryota</taxon>
        <taxon>Fungi</taxon>
        <taxon>Fungi incertae sedis</taxon>
        <taxon>Chytridiomycota</taxon>
        <taxon>Chytridiomycota incertae sedis</taxon>
        <taxon>Chytridiomycetes</taxon>
        <taxon>Synchytriales</taxon>
        <taxon>Synchytriaceae</taxon>
        <taxon>Synchytrium</taxon>
    </lineage>
</organism>
<dbReference type="PANTHER" id="PTHR12119:SF2">
    <property type="entry name" value="CYTOCHROME B-C1 COMPLEX SUBUNIT 8"/>
    <property type="match status" value="1"/>
</dbReference>
<dbReference type="Proteomes" id="UP000317494">
    <property type="component" value="Unassembled WGS sequence"/>
</dbReference>
<accession>A0A507DIU1</accession>
<evidence type="ECO:0000256" key="1">
    <source>
        <dbReference type="ARBA" id="ARBA00004434"/>
    </source>
</evidence>
<dbReference type="SUPFAM" id="SSF81508">
    <property type="entry name" value="Ubiquinone-binding protein QP-C of cytochrome bc1 complex (Ubiquinol-cytochrome c reductase)"/>
    <property type="match status" value="1"/>
</dbReference>
<dbReference type="InterPro" id="IPR004205">
    <property type="entry name" value="Cyt_bc1_su8"/>
</dbReference>
<evidence type="ECO:0000313" key="12">
    <source>
        <dbReference type="EMBL" id="TPX51629.1"/>
    </source>
</evidence>
<dbReference type="PANTHER" id="PTHR12119">
    <property type="entry name" value="UBIQUINOL-CYTOCHROME C REDUCTASE COMPLEX UBIQUINONE-BINDING PROTEIN QP-C"/>
    <property type="match status" value="1"/>
</dbReference>
<keyword evidence="4 11" id="KW-0679">Respiratory chain</keyword>
<dbReference type="EMBL" id="QEAM01000003">
    <property type="protein sequence ID" value="TPX51629.1"/>
    <property type="molecule type" value="Genomic_DNA"/>
</dbReference>
<dbReference type="AlphaFoldDB" id="A0A507DIU1"/>
<evidence type="ECO:0000256" key="6">
    <source>
        <dbReference type="ARBA" id="ARBA00022792"/>
    </source>
</evidence>
<keyword evidence="3 11" id="KW-0813">Transport</keyword>
<protein>
    <recommendedName>
        <fullName evidence="11">Cytochrome b-c1 complex subunit 8</fullName>
    </recommendedName>
    <alternativeName>
        <fullName evidence="11">Complex III subunit 8</fullName>
    </alternativeName>
</protein>
<evidence type="ECO:0000256" key="9">
    <source>
        <dbReference type="ARBA" id="ARBA00023128"/>
    </source>
</evidence>
<comment type="similarity">
    <text evidence="2 11">Belongs to the UQCRQ/QCR8 family.</text>
</comment>
<evidence type="ECO:0000256" key="5">
    <source>
        <dbReference type="ARBA" id="ARBA00022692"/>
    </source>
</evidence>
<evidence type="ECO:0000256" key="8">
    <source>
        <dbReference type="ARBA" id="ARBA00022989"/>
    </source>
</evidence>
<dbReference type="EMBL" id="QEAN01000002">
    <property type="protein sequence ID" value="TPX54874.1"/>
    <property type="molecule type" value="Genomic_DNA"/>
</dbReference>
<dbReference type="Pfam" id="PF02939">
    <property type="entry name" value="UcrQ"/>
    <property type="match status" value="1"/>
</dbReference>
<proteinExistence type="inferred from homology"/>
<keyword evidence="5" id="KW-0812">Transmembrane</keyword>
<dbReference type="VEuPathDB" id="FungiDB:SeMB42_g00113"/>
<evidence type="ECO:0000256" key="10">
    <source>
        <dbReference type="ARBA" id="ARBA00023136"/>
    </source>
</evidence>
<dbReference type="Proteomes" id="UP000320475">
    <property type="component" value="Unassembled WGS sequence"/>
</dbReference>